<evidence type="ECO:0000256" key="1">
    <source>
        <dbReference type="SAM" id="Phobius"/>
    </source>
</evidence>
<proteinExistence type="predicted"/>
<dbReference type="EMBL" id="SJKD01000005">
    <property type="protein sequence ID" value="TCC47426.1"/>
    <property type="molecule type" value="Genomic_DNA"/>
</dbReference>
<keyword evidence="1" id="KW-1133">Transmembrane helix</keyword>
<keyword evidence="1" id="KW-0812">Transmembrane</keyword>
<dbReference type="RefSeq" id="WP_131515496.1">
    <property type="nucleotide sequence ID" value="NZ_SJKD01000005.1"/>
</dbReference>
<keyword evidence="1" id="KW-0472">Membrane</keyword>
<evidence type="ECO:0000313" key="3">
    <source>
        <dbReference type="Proteomes" id="UP000293342"/>
    </source>
</evidence>
<comment type="caution">
    <text evidence="2">The sequence shown here is derived from an EMBL/GenBank/DDBJ whole genome shotgun (WGS) entry which is preliminary data.</text>
</comment>
<evidence type="ECO:0000313" key="2">
    <source>
        <dbReference type="EMBL" id="TCC47426.1"/>
    </source>
</evidence>
<accession>A0A4R0JQW0</accession>
<feature type="transmembrane region" description="Helical" evidence="1">
    <location>
        <begin position="75"/>
        <end position="102"/>
    </location>
</feature>
<name>A0A4R0JQW0_9ACTN</name>
<dbReference type="Proteomes" id="UP000293342">
    <property type="component" value="Unassembled WGS sequence"/>
</dbReference>
<evidence type="ECO:0008006" key="4">
    <source>
        <dbReference type="Google" id="ProtNLM"/>
    </source>
</evidence>
<feature type="transmembrane region" description="Helical" evidence="1">
    <location>
        <begin position="279"/>
        <end position="301"/>
    </location>
</feature>
<feature type="transmembrane region" description="Helical" evidence="1">
    <location>
        <begin position="169"/>
        <end position="191"/>
    </location>
</feature>
<sequence>MKISTQQAAGYVTVAAMMPYLSIKTAWLLGSDIGVVQTGLMRTAPFVVGNLITAVMEVTGAALALALVHRWGRRLPVWLVLFPLWVAGGLLAPVMLAAPLGFLAGNTVAPAADGPIDGLQGWVYGVVYAGFILQGTGLGVAFTLHIRARWAHLLRARLGFPASRSANQVRLIVAFSVLVALVVAARLFWAFGGSTGLTSEVRAGRSVAQRALDVSTASLALAGLLGLLILVSHRPRAIRAWGPLVAAGLGAGAMFCSGGYQLILLIAPSSPFDATGGRWFGLLICAQVVAGLLGAIVLCGVRISPLDGPVPQSRSGSAVRPKRSKVIE</sequence>
<protein>
    <recommendedName>
        <fullName evidence="4">LigA protein</fullName>
    </recommendedName>
</protein>
<reference evidence="2 3" key="1">
    <citation type="submission" date="2019-02" db="EMBL/GenBank/DDBJ databases">
        <title>Kribbella capetownensis sp. nov. and Kribbella speibonae sp. nov., isolated from soil.</title>
        <authorList>
            <person name="Curtis S.M."/>
            <person name="Norton I."/>
            <person name="Everest G.J."/>
            <person name="Meyers P.R."/>
        </authorList>
    </citation>
    <scope>NUCLEOTIDE SEQUENCE [LARGE SCALE GENOMIC DNA]</scope>
    <source>
        <strain evidence="2 3">YM53</strain>
    </source>
</reference>
<keyword evidence="3" id="KW-1185">Reference proteome</keyword>
<feature type="transmembrane region" description="Helical" evidence="1">
    <location>
        <begin position="9"/>
        <end position="27"/>
    </location>
</feature>
<feature type="transmembrane region" description="Helical" evidence="1">
    <location>
        <begin position="122"/>
        <end position="148"/>
    </location>
</feature>
<feature type="transmembrane region" description="Helical" evidence="1">
    <location>
        <begin position="47"/>
        <end position="68"/>
    </location>
</feature>
<feature type="transmembrane region" description="Helical" evidence="1">
    <location>
        <begin position="244"/>
        <end position="267"/>
    </location>
</feature>
<feature type="transmembrane region" description="Helical" evidence="1">
    <location>
        <begin position="211"/>
        <end position="232"/>
    </location>
</feature>
<organism evidence="2 3">
    <name type="scientific">Kribbella capetownensis</name>
    <dbReference type="NCBI Taxonomy" id="1572659"/>
    <lineage>
        <taxon>Bacteria</taxon>
        <taxon>Bacillati</taxon>
        <taxon>Actinomycetota</taxon>
        <taxon>Actinomycetes</taxon>
        <taxon>Propionibacteriales</taxon>
        <taxon>Kribbellaceae</taxon>
        <taxon>Kribbella</taxon>
    </lineage>
</organism>
<gene>
    <name evidence="2" type="ORF">E0H75_21820</name>
</gene>
<dbReference type="OrthoDB" id="4964568at2"/>
<dbReference type="AlphaFoldDB" id="A0A4R0JQW0"/>